<gene>
    <name evidence="1" type="ORF">EV420DRAFT_1648452</name>
</gene>
<organism evidence="1 2">
    <name type="scientific">Armillaria tabescens</name>
    <name type="common">Ringless honey mushroom</name>
    <name type="synonym">Agaricus tabescens</name>
    <dbReference type="NCBI Taxonomy" id="1929756"/>
    <lineage>
        <taxon>Eukaryota</taxon>
        <taxon>Fungi</taxon>
        <taxon>Dikarya</taxon>
        <taxon>Basidiomycota</taxon>
        <taxon>Agaricomycotina</taxon>
        <taxon>Agaricomycetes</taxon>
        <taxon>Agaricomycetidae</taxon>
        <taxon>Agaricales</taxon>
        <taxon>Marasmiineae</taxon>
        <taxon>Physalacriaceae</taxon>
        <taxon>Desarmillaria</taxon>
    </lineage>
</organism>
<dbReference type="RefSeq" id="XP_060325461.1">
    <property type="nucleotide sequence ID" value="XM_060478169.1"/>
</dbReference>
<evidence type="ECO:0000313" key="2">
    <source>
        <dbReference type="Proteomes" id="UP001175211"/>
    </source>
</evidence>
<keyword evidence="2" id="KW-1185">Reference proteome</keyword>
<evidence type="ECO:0000313" key="1">
    <source>
        <dbReference type="EMBL" id="KAK0445320.1"/>
    </source>
</evidence>
<comment type="caution">
    <text evidence="1">The sequence shown here is derived from an EMBL/GenBank/DDBJ whole genome shotgun (WGS) entry which is preliminary data.</text>
</comment>
<proteinExistence type="predicted"/>
<dbReference type="Proteomes" id="UP001175211">
    <property type="component" value="Unassembled WGS sequence"/>
</dbReference>
<accession>A0AA39JNY0</accession>
<sequence length="114" mass="12263">MTGAVFAVPYDDGAGGANPQPTGHTKLEPRASNLGYSLGVIIWSSTVCTDTNLFDMLQPHNIQSILVVEICSNAEFFEFLIMTSDGRIGSSPKQHLRSIPGAAIQESVLVRPLF</sequence>
<protein>
    <submittedName>
        <fullName evidence="1">Uncharacterized protein</fullName>
    </submittedName>
</protein>
<reference evidence="1" key="1">
    <citation type="submission" date="2023-06" db="EMBL/GenBank/DDBJ databases">
        <authorList>
            <consortium name="Lawrence Berkeley National Laboratory"/>
            <person name="Ahrendt S."/>
            <person name="Sahu N."/>
            <person name="Indic B."/>
            <person name="Wong-Bajracharya J."/>
            <person name="Merenyi Z."/>
            <person name="Ke H.-M."/>
            <person name="Monk M."/>
            <person name="Kocsube S."/>
            <person name="Drula E."/>
            <person name="Lipzen A."/>
            <person name="Balint B."/>
            <person name="Henrissat B."/>
            <person name="Andreopoulos B."/>
            <person name="Martin F.M."/>
            <person name="Harder C.B."/>
            <person name="Rigling D."/>
            <person name="Ford K.L."/>
            <person name="Foster G.D."/>
            <person name="Pangilinan J."/>
            <person name="Papanicolaou A."/>
            <person name="Barry K."/>
            <person name="LaButti K."/>
            <person name="Viragh M."/>
            <person name="Koriabine M."/>
            <person name="Yan M."/>
            <person name="Riley R."/>
            <person name="Champramary S."/>
            <person name="Plett K.L."/>
            <person name="Tsai I.J."/>
            <person name="Slot J."/>
            <person name="Sipos G."/>
            <person name="Plett J."/>
            <person name="Nagy L.G."/>
            <person name="Grigoriev I.V."/>
        </authorList>
    </citation>
    <scope>NUCLEOTIDE SEQUENCE</scope>
    <source>
        <strain evidence="1">CCBAS 213</strain>
    </source>
</reference>
<dbReference type="GeneID" id="85361717"/>
<dbReference type="EMBL" id="JAUEPS010000050">
    <property type="protein sequence ID" value="KAK0445320.1"/>
    <property type="molecule type" value="Genomic_DNA"/>
</dbReference>
<name>A0AA39JNY0_ARMTA</name>
<dbReference type="AlphaFoldDB" id="A0AA39JNY0"/>